<dbReference type="NCBIfam" id="TIGR03150">
    <property type="entry name" value="fabF"/>
    <property type="match status" value="1"/>
</dbReference>
<evidence type="ECO:0000313" key="21">
    <source>
        <dbReference type="Proteomes" id="UP000220611"/>
    </source>
</evidence>
<organism evidence="18 20">
    <name type="scientific">[Clostridium] leptum DSM 753</name>
    <dbReference type="NCBI Taxonomy" id="428125"/>
    <lineage>
        <taxon>Bacteria</taxon>
        <taxon>Bacillati</taxon>
        <taxon>Bacillota</taxon>
        <taxon>Clostridia</taxon>
        <taxon>Eubacteriales</taxon>
        <taxon>Oscillospiraceae</taxon>
        <taxon>Oscillospiraceae incertae sedis</taxon>
    </lineage>
</organism>
<gene>
    <name evidence="18" type="primary">fabF</name>
    <name evidence="19" type="ORF">CH238_13845</name>
    <name evidence="18" type="ORF">CLOLEP_02719</name>
</gene>
<dbReference type="OrthoDB" id="9808669at2"/>
<evidence type="ECO:0000313" key="18">
    <source>
        <dbReference type="EMBL" id="EDO61106.1"/>
    </source>
</evidence>
<sequence>MNRVVVTGIGAVTPIGNDAQTTWKGMKSGKNGIGFITRFDTEEFKVKVAAEVKNFDPTLYLEKKEIRKTDLYTQYALAAASQAVEDSGIIGTVEPERLGVYVGSGIGGMTTFVENCKKLFDGGPKKVSPFFIPSMIANIAAGTIAIKHNAQGPSMCVVTACATSTHTIGEAFHAIRYGYADAMIAGGAEATLNELAIAGFTSCMALSTINDPQRASIPFDKRRDGFVLGEGSGILILEEYEHAKARNAKIYAEIVGYGNTDDAYHITAPHPEGKGASNAIRLALEEAGFHKETDSLYLNAHGTSTELNDKGETMAVKKALGDKAYDIYISSTKSMTGHMLGAAGAVEAIASVMALKEGVIPPTIGYQEPDPECDLNYVPNQAVEAKVDFAASTSLGFGGHNGCLVFKRVEEKGE</sequence>
<dbReference type="PIRSF" id="PIRSF000447">
    <property type="entry name" value="KAS_II"/>
    <property type="match status" value="1"/>
</dbReference>
<reference evidence="19 21" key="3">
    <citation type="submission" date="2017-07" db="EMBL/GenBank/DDBJ databases">
        <title>Prevalence of linear plasmids in Cutibacterium (Propionibacterium) acnes isolates obtained from prostatic tissue.</title>
        <authorList>
            <person name="Davidsson S."/>
            <person name="Carlsson J."/>
            <person name="Molling P."/>
            <person name="Andren O."/>
            <person name="Andersson S.-O."/>
            <person name="Brzuszkiewicz E."/>
            <person name="Poehlein A."/>
            <person name="Al-Zeer M."/>
            <person name="Brinkmann V."/>
            <person name="Scavenius C."/>
            <person name="Nazipi S."/>
            <person name="Soderquist B."/>
            <person name="Bruggemann H."/>
        </authorList>
    </citation>
    <scope>NUCLEOTIDE SEQUENCE [LARGE SCALE GENOMIC DNA]</scope>
    <source>
        <strain evidence="19 21">DSM 753</strain>
    </source>
</reference>
<evidence type="ECO:0000256" key="13">
    <source>
        <dbReference type="ARBA" id="ARBA00047659"/>
    </source>
</evidence>
<dbReference type="UniPathway" id="UPA00094"/>
<protein>
    <recommendedName>
        <fullName evidence="4 14">3-oxoacyl-[acyl-carrier-protein] synthase 2</fullName>
        <ecNumber evidence="3 14">2.3.1.179</ecNumber>
    </recommendedName>
</protein>
<comment type="function">
    <text evidence="11 14">Involved in the type II fatty acid elongation cycle. Catalyzes the elongation of a wide range of acyl-ACP by the addition of two carbons from malonyl-ACP to an acyl acceptor. Can efficiently catalyze the conversion of palmitoleoyl-ACP (cis-hexadec-9-enoyl-ACP) to cis-vaccenoyl-ACP (cis-octadec-11-enoyl-ACP), an essential step in the thermal regulation of fatty acid composition.</text>
</comment>
<proteinExistence type="inferred from homology"/>
<keyword evidence="5 14" id="KW-0444">Lipid biosynthesis</keyword>
<comment type="catalytic activity">
    <reaction evidence="13 14">
        <text>a fatty acyl-[ACP] + malonyl-[ACP] + H(+) = a 3-oxoacyl-[ACP] + holo-[ACP] + CO2</text>
        <dbReference type="Rhea" id="RHEA:22836"/>
        <dbReference type="Rhea" id="RHEA-COMP:9623"/>
        <dbReference type="Rhea" id="RHEA-COMP:9685"/>
        <dbReference type="Rhea" id="RHEA-COMP:9916"/>
        <dbReference type="Rhea" id="RHEA-COMP:14125"/>
        <dbReference type="ChEBI" id="CHEBI:15378"/>
        <dbReference type="ChEBI" id="CHEBI:16526"/>
        <dbReference type="ChEBI" id="CHEBI:64479"/>
        <dbReference type="ChEBI" id="CHEBI:78449"/>
        <dbReference type="ChEBI" id="CHEBI:78776"/>
        <dbReference type="ChEBI" id="CHEBI:138651"/>
    </reaction>
</comment>
<dbReference type="InterPro" id="IPR020841">
    <property type="entry name" value="PKS_Beta-ketoAc_synthase_dom"/>
</dbReference>
<evidence type="ECO:0000256" key="7">
    <source>
        <dbReference type="ARBA" id="ARBA00022832"/>
    </source>
</evidence>
<comment type="pathway">
    <text evidence="1 14">Lipid metabolism; fatty acid biosynthesis.</text>
</comment>
<dbReference type="EC" id="2.3.1.179" evidence="3 14"/>
<evidence type="ECO:0000256" key="2">
    <source>
        <dbReference type="ARBA" id="ARBA00008467"/>
    </source>
</evidence>
<keyword evidence="8" id="KW-0443">Lipid metabolism</keyword>
<evidence type="ECO:0000256" key="9">
    <source>
        <dbReference type="ARBA" id="ARBA00023160"/>
    </source>
</evidence>
<evidence type="ECO:0000256" key="1">
    <source>
        <dbReference type="ARBA" id="ARBA00005194"/>
    </source>
</evidence>
<dbReference type="Pfam" id="PF02801">
    <property type="entry name" value="Ketoacyl-synt_C"/>
    <property type="match status" value="1"/>
</dbReference>
<evidence type="ECO:0000256" key="11">
    <source>
        <dbReference type="ARBA" id="ARBA00024006"/>
    </source>
</evidence>
<dbReference type="PROSITE" id="PS52004">
    <property type="entry name" value="KS3_2"/>
    <property type="match status" value="1"/>
</dbReference>
<evidence type="ECO:0000256" key="15">
    <source>
        <dbReference type="PIRSR" id="PIRSR000447-1"/>
    </source>
</evidence>
<dbReference type="Proteomes" id="UP000220611">
    <property type="component" value="Unassembled WGS sequence"/>
</dbReference>
<dbReference type="GO" id="GO:0004315">
    <property type="term" value="F:3-oxoacyl-[acyl-carrier-protein] synthase activity"/>
    <property type="evidence" value="ECO:0007669"/>
    <property type="project" value="UniProtKB-UniRule"/>
</dbReference>
<dbReference type="Proteomes" id="UP000003490">
    <property type="component" value="Unassembled WGS sequence"/>
</dbReference>
<dbReference type="InterPro" id="IPR000794">
    <property type="entry name" value="Beta-ketoacyl_synthase"/>
</dbReference>
<dbReference type="SMART" id="SM00825">
    <property type="entry name" value="PKS_KS"/>
    <property type="match status" value="1"/>
</dbReference>
<keyword evidence="9 14" id="KW-0275">Fatty acid biosynthesis</keyword>
<evidence type="ECO:0000259" key="17">
    <source>
        <dbReference type="PROSITE" id="PS52004"/>
    </source>
</evidence>
<dbReference type="Pfam" id="PF00109">
    <property type="entry name" value="ketoacyl-synt"/>
    <property type="match status" value="1"/>
</dbReference>
<dbReference type="GO" id="GO:0005829">
    <property type="term" value="C:cytosol"/>
    <property type="evidence" value="ECO:0007669"/>
    <property type="project" value="TreeGrafter"/>
</dbReference>
<keyword evidence="10 14" id="KW-0012">Acyltransferase</keyword>
<dbReference type="NCBIfam" id="NF005589">
    <property type="entry name" value="PRK07314.1"/>
    <property type="match status" value="1"/>
</dbReference>
<dbReference type="GO" id="GO:0006633">
    <property type="term" value="P:fatty acid biosynthetic process"/>
    <property type="evidence" value="ECO:0007669"/>
    <property type="project" value="UniProtKB-UniRule"/>
</dbReference>
<dbReference type="Gene3D" id="3.40.47.10">
    <property type="match status" value="1"/>
</dbReference>
<name>A7VVV6_9FIRM</name>
<reference evidence="18 20" key="1">
    <citation type="submission" date="2007-08" db="EMBL/GenBank/DDBJ databases">
        <title>Draft genome sequence of Clostridium leptum (DSM 753).</title>
        <authorList>
            <person name="Sudarsanam P."/>
            <person name="Ley R."/>
            <person name="Guruge J."/>
            <person name="Turnbaugh P.J."/>
            <person name="Mahowald M."/>
            <person name="Liep D."/>
            <person name="Gordon J."/>
        </authorList>
    </citation>
    <scope>NUCLEOTIDE SEQUENCE [LARGE SCALE GENOMIC DNA]</scope>
    <source>
        <strain evidence="18 20">DSM 753</strain>
    </source>
</reference>
<evidence type="ECO:0000256" key="6">
    <source>
        <dbReference type="ARBA" id="ARBA00022679"/>
    </source>
</evidence>
<accession>A7VVV6</accession>
<evidence type="ECO:0000313" key="19">
    <source>
        <dbReference type="EMBL" id="PEQ23444.1"/>
    </source>
</evidence>
<keyword evidence="6 14" id="KW-0808">Transferase</keyword>
<feature type="domain" description="Ketosynthase family 3 (KS3)" evidence="17">
    <location>
        <begin position="1"/>
        <end position="408"/>
    </location>
</feature>
<dbReference type="InterPro" id="IPR018201">
    <property type="entry name" value="Ketoacyl_synth_AS"/>
</dbReference>
<evidence type="ECO:0000256" key="14">
    <source>
        <dbReference type="PIRNR" id="PIRNR000447"/>
    </source>
</evidence>
<dbReference type="PROSITE" id="PS00606">
    <property type="entry name" value="KS3_1"/>
    <property type="match status" value="1"/>
</dbReference>
<dbReference type="eggNOG" id="COG0304">
    <property type="taxonomic scope" value="Bacteria"/>
</dbReference>
<dbReference type="PANTHER" id="PTHR11712">
    <property type="entry name" value="POLYKETIDE SYNTHASE-RELATED"/>
    <property type="match status" value="1"/>
</dbReference>
<dbReference type="InterPro" id="IPR014030">
    <property type="entry name" value="Ketoacyl_synth_N"/>
</dbReference>
<dbReference type="HOGENOM" id="CLU_000022_69_2_9"/>
<dbReference type="InterPro" id="IPR016039">
    <property type="entry name" value="Thiolase-like"/>
</dbReference>
<evidence type="ECO:0000256" key="8">
    <source>
        <dbReference type="ARBA" id="ARBA00023098"/>
    </source>
</evidence>
<dbReference type="SUPFAM" id="SSF53901">
    <property type="entry name" value="Thiolase-like"/>
    <property type="match status" value="2"/>
</dbReference>
<comment type="similarity">
    <text evidence="2 14 16">Belongs to the thiolase-like superfamily. Beta-ketoacyl-ACP synthases family.</text>
</comment>
<comment type="caution">
    <text evidence="18">The sequence shown here is derived from an EMBL/GenBank/DDBJ whole genome shotgun (WGS) entry which is preliminary data.</text>
</comment>
<dbReference type="PANTHER" id="PTHR11712:SF336">
    <property type="entry name" value="3-OXOACYL-[ACYL-CARRIER-PROTEIN] SYNTHASE, MITOCHONDRIAL"/>
    <property type="match status" value="1"/>
</dbReference>
<evidence type="ECO:0000256" key="10">
    <source>
        <dbReference type="ARBA" id="ARBA00023315"/>
    </source>
</evidence>
<evidence type="ECO:0000313" key="20">
    <source>
        <dbReference type="Proteomes" id="UP000003490"/>
    </source>
</evidence>
<dbReference type="FunFam" id="3.40.47.10:FF:000009">
    <property type="entry name" value="3-oxoacyl-[acyl-carrier-protein] synthase 2"/>
    <property type="match status" value="1"/>
</dbReference>
<feature type="active site" description="For beta-ketoacyl synthase activity" evidence="15">
    <location>
        <position position="161"/>
    </location>
</feature>
<dbReference type="EMBL" id="ABCB02000019">
    <property type="protein sequence ID" value="EDO61106.1"/>
    <property type="molecule type" value="Genomic_DNA"/>
</dbReference>
<reference evidence="18 20" key="2">
    <citation type="submission" date="2007-08" db="EMBL/GenBank/DDBJ databases">
        <authorList>
            <person name="Fulton L."/>
            <person name="Clifton S."/>
            <person name="Fulton B."/>
            <person name="Xu J."/>
            <person name="Minx P."/>
            <person name="Pepin K.H."/>
            <person name="Johnson M."/>
            <person name="Thiruvilangam P."/>
            <person name="Bhonagiri V."/>
            <person name="Nash W.E."/>
            <person name="Wang C."/>
            <person name="Mardis E.R."/>
            <person name="Wilson R.K."/>
        </authorList>
    </citation>
    <scope>NUCLEOTIDE SEQUENCE [LARGE SCALE GENOMIC DNA]</scope>
    <source>
        <strain evidence="18 20">DSM 753</strain>
    </source>
</reference>
<dbReference type="EMBL" id="NOXF01000016">
    <property type="protein sequence ID" value="PEQ23444.1"/>
    <property type="molecule type" value="Genomic_DNA"/>
</dbReference>
<dbReference type="CDD" id="cd00834">
    <property type="entry name" value="KAS_I_II"/>
    <property type="match status" value="1"/>
</dbReference>
<evidence type="ECO:0000256" key="4">
    <source>
        <dbReference type="ARBA" id="ARBA00014657"/>
    </source>
</evidence>
<keyword evidence="7" id="KW-0276">Fatty acid metabolism</keyword>
<evidence type="ECO:0000256" key="5">
    <source>
        <dbReference type="ARBA" id="ARBA00022516"/>
    </source>
</evidence>
<evidence type="ECO:0000256" key="12">
    <source>
        <dbReference type="ARBA" id="ARBA00047318"/>
    </source>
</evidence>
<comment type="catalytic activity">
    <reaction evidence="12 14">
        <text>(9Z)-hexadecenoyl-[ACP] + malonyl-[ACP] + H(+) = 3-oxo-(11Z)-octadecenoyl-[ACP] + holo-[ACP] + CO2</text>
        <dbReference type="Rhea" id="RHEA:55040"/>
        <dbReference type="Rhea" id="RHEA-COMP:9623"/>
        <dbReference type="Rhea" id="RHEA-COMP:9685"/>
        <dbReference type="Rhea" id="RHEA-COMP:10800"/>
        <dbReference type="Rhea" id="RHEA-COMP:14074"/>
        <dbReference type="ChEBI" id="CHEBI:15378"/>
        <dbReference type="ChEBI" id="CHEBI:16526"/>
        <dbReference type="ChEBI" id="CHEBI:64479"/>
        <dbReference type="ChEBI" id="CHEBI:78449"/>
        <dbReference type="ChEBI" id="CHEBI:83989"/>
        <dbReference type="ChEBI" id="CHEBI:138538"/>
        <dbReference type="EC" id="2.3.1.179"/>
    </reaction>
</comment>
<dbReference type="InterPro" id="IPR014031">
    <property type="entry name" value="Ketoacyl_synth_C"/>
</dbReference>
<evidence type="ECO:0000256" key="3">
    <source>
        <dbReference type="ARBA" id="ARBA00012356"/>
    </source>
</evidence>
<dbReference type="AlphaFoldDB" id="A7VVV6"/>
<dbReference type="InterPro" id="IPR017568">
    <property type="entry name" value="3-oxoacyl-ACP_synth-2"/>
</dbReference>
<keyword evidence="21" id="KW-1185">Reference proteome</keyword>
<evidence type="ECO:0000256" key="16">
    <source>
        <dbReference type="RuleBase" id="RU003694"/>
    </source>
</evidence>